<dbReference type="AlphaFoldDB" id="A0A329DY07"/>
<evidence type="ECO:0000313" key="2">
    <source>
        <dbReference type="EMBL" id="RAS54255.1"/>
    </source>
</evidence>
<evidence type="ECO:0000313" key="3">
    <source>
        <dbReference type="Proteomes" id="UP000248729"/>
    </source>
</evidence>
<feature type="transmembrane region" description="Helical" evidence="1">
    <location>
        <begin position="12"/>
        <end position="33"/>
    </location>
</feature>
<feature type="transmembrane region" description="Helical" evidence="1">
    <location>
        <begin position="120"/>
        <end position="142"/>
    </location>
</feature>
<evidence type="ECO:0000256" key="1">
    <source>
        <dbReference type="SAM" id="Phobius"/>
    </source>
</evidence>
<dbReference type="Pfam" id="PF09900">
    <property type="entry name" value="DUF2127"/>
    <property type="match status" value="1"/>
</dbReference>
<reference evidence="2 3" key="1">
    <citation type="submission" date="2018-06" db="EMBL/GenBank/DDBJ databases">
        <title>Freshwater and sediment microbial communities from various areas in North America, analyzing microbe dynamics in response to fracking.</title>
        <authorList>
            <person name="Lamendella R."/>
        </authorList>
    </citation>
    <scope>NUCLEOTIDE SEQUENCE [LARGE SCALE GENOMIC DNA]</scope>
    <source>
        <strain evidence="2 3">99A</strain>
    </source>
</reference>
<comment type="caution">
    <text evidence="2">The sequence shown here is derived from an EMBL/GenBank/DDBJ whole genome shotgun (WGS) entry which is preliminary data.</text>
</comment>
<dbReference type="EMBL" id="QLTR01000053">
    <property type="protein sequence ID" value="RAS54255.1"/>
    <property type="molecule type" value="Genomic_DNA"/>
</dbReference>
<protein>
    <submittedName>
        <fullName evidence="2">Uncharacterized membrane protein (DUF2068 family)</fullName>
    </submittedName>
</protein>
<proteinExistence type="predicted"/>
<name>A0A329DY07_VIBDI</name>
<accession>A0A329DY07</accession>
<feature type="transmembrane region" description="Helical" evidence="1">
    <location>
        <begin position="96"/>
        <end position="114"/>
    </location>
</feature>
<keyword evidence="1" id="KW-0812">Transmembrane</keyword>
<dbReference type="InterPro" id="IPR021125">
    <property type="entry name" value="DUF2127"/>
</dbReference>
<keyword evidence="1" id="KW-0472">Membrane</keyword>
<gene>
    <name evidence="2" type="ORF">DET48_1536</name>
</gene>
<keyword evidence="1" id="KW-1133">Transmembrane helix</keyword>
<sequence length="159" mass="17859">MTSSHKGLKAIAALEAFKGLLSLIVAFGLHVLAGQNLQQVAETIVSHAHLNPAGRIPSLFIHDVSTLPEDKIVILSTGVFVYAMIRFIEAYELWRGFVWIEWFALISGGVYLPFEIYEMYTHISAIGVGIFLVNVAVVWYMARILLIKRKERRVTSEEV</sequence>
<organism evidence="2 3">
    <name type="scientific">Vibrio diazotrophicus</name>
    <dbReference type="NCBI Taxonomy" id="685"/>
    <lineage>
        <taxon>Bacteria</taxon>
        <taxon>Pseudomonadati</taxon>
        <taxon>Pseudomonadota</taxon>
        <taxon>Gammaproteobacteria</taxon>
        <taxon>Vibrionales</taxon>
        <taxon>Vibrionaceae</taxon>
        <taxon>Vibrio</taxon>
    </lineage>
</organism>
<dbReference type="Proteomes" id="UP000248729">
    <property type="component" value="Unassembled WGS sequence"/>
</dbReference>
<dbReference type="RefSeq" id="WP_112404825.1">
    <property type="nucleotide sequence ID" value="NZ_QLTR01000053.1"/>
</dbReference>